<keyword evidence="3" id="KW-0677">Repeat</keyword>
<dbReference type="PANTHER" id="PTHR19338">
    <property type="entry name" value="TRANSLOCASE OF INNER MITOCHONDRIAL MEMBRANE 13 HOMOLOG"/>
    <property type="match status" value="1"/>
</dbReference>
<evidence type="ECO:0000256" key="4">
    <source>
        <dbReference type="ARBA" id="ARBA00022741"/>
    </source>
</evidence>
<evidence type="ECO:0000259" key="6">
    <source>
        <dbReference type="Pfam" id="PF18052"/>
    </source>
</evidence>
<dbReference type="AlphaFoldDB" id="A0AAD8VIS4"/>
<sequence length="136" mass="15632">MEAALVTLSTGVMNPLLSKLTTLLEGEHAKLKGLRRDAKFIGDEMRSMKAALETLADEEQLDPELRIWRDDVRELTYDMEDRVDDFVARVDSDPDESTGLKRFFCNLKKLKPCHEIGNEIHKLKARAIEAGERHHW</sequence>
<organism evidence="7 8">
    <name type="scientific">Lolium multiflorum</name>
    <name type="common">Italian ryegrass</name>
    <name type="synonym">Lolium perenne subsp. multiflorum</name>
    <dbReference type="NCBI Taxonomy" id="4521"/>
    <lineage>
        <taxon>Eukaryota</taxon>
        <taxon>Viridiplantae</taxon>
        <taxon>Streptophyta</taxon>
        <taxon>Embryophyta</taxon>
        <taxon>Tracheophyta</taxon>
        <taxon>Spermatophyta</taxon>
        <taxon>Magnoliopsida</taxon>
        <taxon>Liliopsida</taxon>
        <taxon>Poales</taxon>
        <taxon>Poaceae</taxon>
        <taxon>BOP clade</taxon>
        <taxon>Pooideae</taxon>
        <taxon>Poodae</taxon>
        <taxon>Poeae</taxon>
        <taxon>Poeae Chloroplast Group 2 (Poeae type)</taxon>
        <taxon>Loliodinae</taxon>
        <taxon>Loliinae</taxon>
        <taxon>Lolium</taxon>
    </lineage>
</organism>
<reference evidence="7" key="1">
    <citation type="submission" date="2023-07" db="EMBL/GenBank/DDBJ databases">
        <title>A chromosome-level genome assembly of Lolium multiflorum.</title>
        <authorList>
            <person name="Chen Y."/>
            <person name="Copetti D."/>
            <person name="Kolliker R."/>
            <person name="Studer B."/>
        </authorList>
    </citation>
    <scope>NUCLEOTIDE SEQUENCE</scope>
    <source>
        <strain evidence="7">02402/16</strain>
        <tissue evidence="7">Leaf</tissue>
    </source>
</reference>
<name>A0AAD8VIS4_LOLMU</name>
<keyword evidence="8" id="KW-1185">Reference proteome</keyword>
<dbReference type="EMBL" id="JAUUTY010000007">
    <property type="protein sequence ID" value="KAK1609197.1"/>
    <property type="molecule type" value="Genomic_DNA"/>
</dbReference>
<dbReference type="PANTHER" id="PTHR19338:SF65">
    <property type="entry name" value="OS06G0163900 PROTEIN"/>
    <property type="match status" value="1"/>
</dbReference>
<evidence type="ECO:0000313" key="7">
    <source>
        <dbReference type="EMBL" id="KAK1609197.1"/>
    </source>
</evidence>
<evidence type="ECO:0000256" key="1">
    <source>
        <dbReference type="ARBA" id="ARBA00008894"/>
    </source>
</evidence>
<accession>A0AAD8VIS4</accession>
<dbReference type="Pfam" id="PF18052">
    <property type="entry name" value="Rx_N"/>
    <property type="match status" value="1"/>
</dbReference>
<evidence type="ECO:0000256" key="2">
    <source>
        <dbReference type="ARBA" id="ARBA00022614"/>
    </source>
</evidence>
<dbReference type="GO" id="GO:0000166">
    <property type="term" value="F:nucleotide binding"/>
    <property type="evidence" value="ECO:0007669"/>
    <property type="project" value="UniProtKB-KW"/>
</dbReference>
<evidence type="ECO:0000313" key="8">
    <source>
        <dbReference type="Proteomes" id="UP001231189"/>
    </source>
</evidence>
<protein>
    <recommendedName>
        <fullName evidence="6">Disease resistance N-terminal domain-containing protein</fullName>
    </recommendedName>
</protein>
<comment type="caution">
    <text evidence="7">The sequence shown here is derived from an EMBL/GenBank/DDBJ whole genome shotgun (WGS) entry which is preliminary data.</text>
</comment>
<feature type="domain" description="Disease resistance N-terminal" evidence="6">
    <location>
        <begin position="12"/>
        <end position="98"/>
    </location>
</feature>
<dbReference type="CDD" id="cd14798">
    <property type="entry name" value="RX-CC_like"/>
    <property type="match status" value="1"/>
</dbReference>
<evidence type="ECO:0000256" key="5">
    <source>
        <dbReference type="ARBA" id="ARBA00022821"/>
    </source>
</evidence>
<dbReference type="Gene3D" id="1.20.5.4130">
    <property type="match status" value="1"/>
</dbReference>
<proteinExistence type="inferred from homology"/>
<dbReference type="Proteomes" id="UP001231189">
    <property type="component" value="Unassembled WGS sequence"/>
</dbReference>
<dbReference type="GO" id="GO:0006952">
    <property type="term" value="P:defense response"/>
    <property type="evidence" value="ECO:0007669"/>
    <property type="project" value="UniProtKB-KW"/>
</dbReference>
<dbReference type="InterPro" id="IPR038005">
    <property type="entry name" value="RX-like_CC"/>
</dbReference>
<dbReference type="InterPro" id="IPR041118">
    <property type="entry name" value="Rx_N"/>
</dbReference>
<comment type="similarity">
    <text evidence="1">Belongs to the disease resistance NB-LRR family.</text>
</comment>
<keyword evidence="5" id="KW-0611">Plant defense</keyword>
<keyword evidence="2" id="KW-0433">Leucine-rich repeat</keyword>
<gene>
    <name evidence="7" type="ORF">QYE76_032870</name>
</gene>
<keyword evidence="4" id="KW-0547">Nucleotide-binding</keyword>
<evidence type="ECO:0000256" key="3">
    <source>
        <dbReference type="ARBA" id="ARBA00022737"/>
    </source>
</evidence>